<sequence>MSWFTKVKTPLEKIAFTRSRVPEGVWSNCGGCKKIIYQNELIREKGVCPKCGHHHRLSAAERIALLIDDGTFVERDTDLVATDPLKFRDSKKYKDRLSAGQKTTGMKDAIIAGSGFIEGRPVEIAALDFSFMGGSMGSVVGEKITRTIERGVEHGVPVIVVSCSGGARMQEGIFSLMQMAKTSSALAELAEKNLPFISVLADPVAGGVTASYAMLGDVIIAEPGALICFAGARVIAQTIKETLPEGFQLAEFLLEHGFLDMVVHRHELKGRIATLLCYMAPHPTCEATPANEPEAPVPTADEKSEQD</sequence>
<protein>
    <submittedName>
        <fullName evidence="14">Acetyl-coenzyme A carboxyl transferase beta chain</fullName>
        <ecNumber evidence="14">6.4.1.2</ecNumber>
    </submittedName>
</protein>
<evidence type="ECO:0000256" key="10">
    <source>
        <dbReference type="ARBA" id="ARBA00023098"/>
    </source>
</evidence>
<keyword evidence="9" id="KW-0067">ATP-binding</keyword>
<evidence type="ECO:0000256" key="5">
    <source>
        <dbReference type="ARBA" id="ARBA00022741"/>
    </source>
</evidence>
<dbReference type="AlphaFoldDB" id="A0A3B1CBJ0"/>
<dbReference type="PROSITE" id="PS50980">
    <property type="entry name" value="COA_CT_NTER"/>
    <property type="match status" value="1"/>
</dbReference>
<feature type="region of interest" description="Disordered" evidence="12">
    <location>
        <begin position="287"/>
        <end position="307"/>
    </location>
</feature>
<dbReference type="InterPro" id="IPR034733">
    <property type="entry name" value="AcCoA_carboxyl_beta"/>
</dbReference>
<dbReference type="GO" id="GO:2001295">
    <property type="term" value="P:malonyl-CoA biosynthetic process"/>
    <property type="evidence" value="ECO:0007669"/>
    <property type="project" value="TreeGrafter"/>
</dbReference>
<evidence type="ECO:0000256" key="11">
    <source>
        <dbReference type="ARBA" id="ARBA00023160"/>
    </source>
</evidence>
<dbReference type="HAMAP" id="MF_01395">
    <property type="entry name" value="AcetylCoA_CT_beta"/>
    <property type="match status" value="1"/>
</dbReference>
<dbReference type="SUPFAM" id="SSF52096">
    <property type="entry name" value="ClpP/crotonase"/>
    <property type="match status" value="1"/>
</dbReference>
<dbReference type="InterPro" id="IPR029045">
    <property type="entry name" value="ClpP/crotonase-like_dom_sf"/>
</dbReference>
<dbReference type="GO" id="GO:0016740">
    <property type="term" value="F:transferase activity"/>
    <property type="evidence" value="ECO:0007669"/>
    <property type="project" value="UniProtKB-KW"/>
</dbReference>
<dbReference type="InterPro" id="IPR000438">
    <property type="entry name" value="Acetyl_CoA_COase_Trfase_b_su"/>
</dbReference>
<dbReference type="InterPro" id="IPR041010">
    <property type="entry name" value="Znf-ACC"/>
</dbReference>
<name>A0A3B1CBJ0_9ZZZZ</name>
<evidence type="ECO:0000256" key="12">
    <source>
        <dbReference type="SAM" id="MobiDB-lite"/>
    </source>
</evidence>
<dbReference type="PANTHER" id="PTHR42995">
    <property type="entry name" value="ACETYL-COENZYME A CARBOXYLASE CARBOXYL TRANSFERASE SUBUNIT BETA, CHLOROPLASTIC"/>
    <property type="match status" value="1"/>
</dbReference>
<dbReference type="GO" id="GO:0005524">
    <property type="term" value="F:ATP binding"/>
    <property type="evidence" value="ECO:0007669"/>
    <property type="project" value="UniProtKB-KW"/>
</dbReference>
<dbReference type="Pfam" id="PF01039">
    <property type="entry name" value="Carboxyl_trans"/>
    <property type="match status" value="1"/>
</dbReference>
<reference evidence="14" key="1">
    <citation type="submission" date="2018-06" db="EMBL/GenBank/DDBJ databases">
        <authorList>
            <person name="Zhirakovskaya E."/>
        </authorList>
    </citation>
    <scope>NUCLEOTIDE SEQUENCE</scope>
</reference>
<dbReference type="GO" id="GO:0008270">
    <property type="term" value="F:zinc ion binding"/>
    <property type="evidence" value="ECO:0007669"/>
    <property type="project" value="UniProtKB-KW"/>
</dbReference>
<evidence type="ECO:0000313" key="14">
    <source>
        <dbReference type="EMBL" id="VAX22043.1"/>
    </source>
</evidence>
<keyword evidence="4" id="KW-0479">Metal-binding</keyword>
<evidence type="ECO:0000259" key="13">
    <source>
        <dbReference type="PROSITE" id="PS50980"/>
    </source>
</evidence>
<dbReference type="PRINTS" id="PR01070">
    <property type="entry name" value="ACCCTRFRASEB"/>
</dbReference>
<keyword evidence="8" id="KW-0862">Zinc</keyword>
<keyword evidence="5" id="KW-0547">Nucleotide-binding</keyword>
<dbReference type="GO" id="GO:0006633">
    <property type="term" value="P:fatty acid biosynthetic process"/>
    <property type="evidence" value="ECO:0007669"/>
    <property type="project" value="UniProtKB-KW"/>
</dbReference>
<evidence type="ECO:0000256" key="2">
    <source>
        <dbReference type="ARBA" id="ARBA00022516"/>
    </source>
</evidence>
<dbReference type="PANTHER" id="PTHR42995:SF5">
    <property type="entry name" value="ACETYL-COENZYME A CARBOXYLASE CARBOXYL TRANSFERASE SUBUNIT BETA, CHLOROPLASTIC"/>
    <property type="match status" value="1"/>
</dbReference>
<accession>A0A3B1CBJ0</accession>
<keyword evidence="6" id="KW-0863">Zinc-finger</keyword>
<evidence type="ECO:0000256" key="3">
    <source>
        <dbReference type="ARBA" id="ARBA00022679"/>
    </source>
</evidence>
<evidence type="ECO:0000256" key="1">
    <source>
        <dbReference type="ARBA" id="ARBA00004496"/>
    </source>
</evidence>
<dbReference type="GO" id="GO:0003989">
    <property type="term" value="F:acetyl-CoA carboxylase activity"/>
    <property type="evidence" value="ECO:0007669"/>
    <property type="project" value="UniProtKB-EC"/>
</dbReference>
<dbReference type="EC" id="6.4.1.2" evidence="14"/>
<dbReference type="EMBL" id="UOGC01000131">
    <property type="protein sequence ID" value="VAX22043.1"/>
    <property type="molecule type" value="Genomic_DNA"/>
</dbReference>
<organism evidence="14">
    <name type="scientific">hydrothermal vent metagenome</name>
    <dbReference type="NCBI Taxonomy" id="652676"/>
    <lineage>
        <taxon>unclassified sequences</taxon>
        <taxon>metagenomes</taxon>
        <taxon>ecological metagenomes</taxon>
    </lineage>
</organism>
<keyword evidence="2" id="KW-0444">Lipid biosynthesis</keyword>
<keyword evidence="3 14" id="KW-0808">Transferase</keyword>
<comment type="subcellular location">
    <subcellularLocation>
        <location evidence="1">Cytoplasm</location>
    </subcellularLocation>
</comment>
<dbReference type="NCBIfam" id="TIGR00515">
    <property type="entry name" value="accD"/>
    <property type="match status" value="1"/>
</dbReference>
<evidence type="ECO:0000256" key="6">
    <source>
        <dbReference type="ARBA" id="ARBA00022771"/>
    </source>
</evidence>
<keyword evidence="7" id="KW-0276">Fatty acid metabolism</keyword>
<gene>
    <name evidence="14" type="ORF">MNBD_NITROSPINAE01-713</name>
</gene>
<dbReference type="Gene3D" id="3.90.226.10">
    <property type="entry name" value="2-enoyl-CoA Hydratase, Chain A, domain 1"/>
    <property type="match status" value="1"/>
</dbReference>
<dbReference type="InterPro" id="IPR011762">
    <property type="entry name" value="COA_CT_N"/>
</dbReference>
<keyword evidence="14" id="KW-0436">Ligase</keyword>
<evidence type="ECO:0000256" key="7">
    <source>
        <dbReference type="ARBA" id="ARBA00022832"/>
    </source>
</evidence>
<evidence type="ECO:0000256" key="4">
    <source>
        <dbReference type="ARBA" id="ARBA00022723"/>
    </source>
</evidence>
<dbReference type="Pfam" id="PF17848">
    <property type="entry name" value="Zn_ribbon_ACC"/>
    <property type="match status" value="1"/>
</dbReference>
<evidence type="ECO:0000256" key="8">
    <source>
        <dbReference type="ARBA" id="ARBA00022833"/>
    </source>
</evidence>
<feature type="domain" description="CoA carboxyltransferase N-terminal" evidence="13">
    <location>
        <begin position="25"/>
        <end position="294"/>
    </location>
</feature>
<dbReference type="GO" id="GO:0009317">
    <property type="term" value="C:acetyl-CoA carboxylase complex"/>
    <property type="evidence" value="ECO:0007669"/>
    <property type="project" value="InterPro"/>
</dbReference>
<keyword evidence="11" id="KW-0275">Fatty acid biosynthesis</keyword>
<proteinExistence type="inferred from homology"/>
<keyword evidence="10" id="KW-0443">Lipid metabolism</keyword>
<evidence type="ECO:0000256" key="9">
    <source>
        <dbReference type="ARBA" id="ARBA00022840"/>
    </source>
</evidence>